<dbReference type="EMBL" id="CM001218">
    <property type="protein sequence ID" value="AES66534.1"/>
    <property type="molecule type" value="Genomic_DNA"/>
</dbReference>
<accession>G7IR13</accession>
<dbReference type="EnsemblPlants" id="AES66534">
    <property type="protein sequence ID" value="AES66534"/>
    <property type="gene ID" value="MTR_2g075490"/>
</dbReference>
<reference evidence="3" key="3">
    <citation type="submission" date="2015-04" db="UniProtKB">
        <authorList>
            <consortium name="EnsemblPlants"/>
        </authorList>
    </citation>
    <scope>IDENTIFICATION</scope>
    <source>
        <strain evidence="3">cv. Jemalong A17</strain>
    </source>
</reference>
<keyword evidence="4" id="KW-1185">Reference proteome</keyword>
<evidence type="ECO:0000313" key="4">
    <source>
        <dbReference type="Proteomes" id="UP000002051"/>
    </source>
</evidence>
<gene>
    <name evidence="2" type="ordered locus">MTR_2g075490</name>
</gene>
<proteinExistence type="predicted"/>
<feature type="compositionally biased region" description="Polar residues" evidence="1">
    <location>
        <begin position="21"/>
        <end position="33"/>
    </location>
</feature>
<protein>
    <submittedName>
        <fullName evidence="2 3">Uncharacterized protein</fullName>
    </submittedName>
</protein>
<feature type="compositionally biased region" description="Polar residues" evidence="1">
    <location>
        <begin position="61"/>
        <end position="70"/>
    </location>
</feature>
<sequence>MVRLLGNFTQEKLVQVLNSMSSQVRSSLKTTRGGSRRTDLSTGNGGQINNIGTKKEKKGLENNSNISDSE</sequence>
<name>G7IR13_MEDTR</name>
<evidence type="ECO:0000313" key="3">
    <source>
        <dbReference type="EnsemblPlants" id="AES66534"/>
    </source>
</evidence>
<evidence type="ECO:0000256" key="1">
    <source>
        <dbReference type="SAM" id="MobiDB-lite"/>
    </source>
</evidence>
<dbReference type="PaxDb" id="3880-AES66534"/>
<dbReference type="HOGENOM" id="CLU_196283_0_0_1"/>
<dbReference type="AlphaFoldDB" id="G7IR13"/>
<reference evidence="2 4" key="1">
    <citation type="journal article" date="2011" name="Nature">
        <title>The Medicago genome provides insight into the evolution of rhizobial symbioses.</title>
        <authorList>
            <person name="Young N.D."/>
            <person name="Debelle F."/>
            <person name="Oldroyd G.E."/>
            <person name="Geurts R."/>
            <person name="Cannon S.B."/>
            <person name="Udvardi M.K."/>
            <person name="Benedito V.A."/>
            <person name="Mayer K.F."/>
            <person name="Gouzy J."/>
            <person name="Schoof H."/>
            <person name="Van de Peer Y."/>
            <person name="Proost S."/>
            <person name="Cook D.R."/>
            <person name="Meyers B.C."/>
            <person name="Spannagl M."/>
            <person name="Cheung F."/>
            <person name="De Mita S."/>
            <person name="Krishnakumar V."/>
            <person name="Gundlach H."/>
            <person name="Zhou S."/>
            <person name="Mudge J."/>
            <person name="Bharti A.K."/>
            <person name="Murray J.D."/>
            <person name="Naoumkina M.A."/>
            <person name="Rosen B."/>
            <person name="Silverstein K.A."/>
            <person name="Tang H."/>
            <person name="Rombauts S."/>
            <person name="Zhao P.X."/>
            <person name="Zhou P."/>
            <person name="Barbe V."/>
            <person name="Bardou P."/>
            <person name="Bechner M."/>
            <person name="Bellec A."/>
            <person name="Berger A."/>
            <person name="Berges H."/>
            <person name="Bidwell S."/>
            <person name="Bisseling T."/>
            <person name="Choisne N."/>
            <person name="Couloux A."/>
            <person name="Denny R."/>
            <person name="Deshpande S."/>
            <person name="Dai X."/>
            <person name="Doyle J.J."/>
            <person name="Dudez A.M."/>
            <person name="Farmer A.D."/>
            <person name="Fouteau S."/>
            <person name="Franken C."/>
            <person name="Gibelin C."/>
            <person name="Gish J."/>
            <person name="Goldstein S."/>
            <person name="Gonzalez A.J."/>
            <person name="Green P.J."/>
            <person name="Hallab A."/>
            <person name="Hartog M."/>
            <person name="Hua A."/>
            <person name="Humphray S.J."/>
            <person name="Jeong D.H."/>
            <person name="Jing Y."/>
            <person name="Jocker A."/>
            <person name="Kenton S.M."/>
            <person name="Kim D.J."/>
            <person name="Klee K."/>
            <person name="Lai H."/>
            <person name="Lang C."/>
            <person name="Lin S."/>
            <person name="Macmil S.L."/>
            <person name="Magdelenat G."/>
            <person name="Matthews L."/>
            <person name="McCorrison J."/>
            <person name="Monaghan E.L."/>
            <person name="Mun J.H."/>
            <person name="Najar F.Z."/>
            <person name="Nicholson C."/>
            <person name="Noirot C."/>
            <person name="O'Bleness M."/>
            <person name="Paule C.R."/>
            <person name="Poulain J."/>
            <person name="Prion F."/>
            <person name="Qin B."/>
            <person name="Qu C."/>
            <person name="Retzel E.F."/>
            <person name="Riddle C."/>
            <person name="Sallet E."/>
            <person name="Samain S."/>
            <person name="Samson N."/>
            <person name="Sanders I."/>
            <person name="Saurat O."/>
            <person name="Scarpelli C."/>
            <person name="Schiex T."/>
            <person name="Segurens B."/>
            <person name="Severin A.J."/>
            <person name="Sherrier D.J."/>
            <person name="Shi R."/>
            <person name="Sims S."/>
            <person name="Singer S.R."/>
            <person name="Sinharoy S."/>
            <person name="Sterck L."/>
            <person name="Viollet A."/>
            <person name="Wang B.B."/>
            <person name="Wang K."/>
            <person name="Wang M."/>
            <person name="Wang X."/>
            <person name="Warfsmann J."/>
            <person name="Weissenbach J."/>
            <person name="White D.D."/>
            <person name="White J.D."/>
            <person name="Wiley G.B."/>
            <person name="Wincker P."/>
            <person name="Xing Y."/>
            <person name="Yang L."/>
            <person name="Yao Z."/>
            <person name="Ying F."/>
            <person name="Zhai J."/>
            <person name="Zhou L."/>
            <person name="Zuber A."/>
            <person name="Denarie J."/>
            <person name="Dixon R.A."/>
            <person name="May G.D."/>
            <person name="Schwartz D.C."/>
            <person name="Rogers J."/>
            <person name="Quetier F."/>
            <person name="Town C.D."/>
            <person name="Roe B.A."/>
        </authorList>
    </citation>
    <scope>NUCLEOTIDE SEQUENCE [LARGE SCALE GENOMIC DNA]</scope>
    <source>
        <strain evidence="2">A17</strain>
        <strain evidence="3 4">cv. Jemalong A17</strain>
    </source>
</reference>
<evidence type="ECO:0000313" key="2">
    <source>
        <dbReference type="EMBL" id="AES66534.1"/>
    </source>
</evidence>
<feature type="region of interest" description="Disordered" evidence="1">
    <location>
        <begin position="21"/>
        <end position="70"/>
    </location>
</feature>
<organism evidence="2 4">
    <name type="scientific">Medicago truncatula</name>
    <name type="common">Barrel medic</name>
    <name type="synonym">Medicago tribuloides</name>
    <dbReference type="NCBI Taxonomy" id="3880"/>
    <lineage>
        <taxon>Eukaryota</taxon>
        <taxon>Viridiplantae</taxon>
        <taxon>Streptophyta</taxon>
        <taxon>Embryophyta</taxon>
        <taxon>Tracheophyta</taxon>
        <taxon>Spermatophyta</taxon>
        <taxon>Magnoliopsida</taxon>
        <taxon>eudicotyledons</taxon>
        <taxon>Gunneridae</taxon>
        <taxon>Pentapetalae</taxon>
        <taxon>rosids</taxon>
        <taxon>fabids</taxon>
        <taxon>Fabales</taxon>
        <taxon>Fabaceae</taxon>
        <taxon>Papilionoideae</taxon>
        <taxon>50 kb inversion clade</taxon>
        <taxon>NPAAA clade</taxon>
        <taxon>Hologalegina</taxon>
        <taxon>IRL clade</taxon>
        <taxon>Trifolieae</taxon>
        <taxon>Medicago</taxon>
    </lineage>
</organism>
<dbReference type="Proteomes" id="UP000002051">
    <property type="component" value="Chromosome 2"/>
</dbReference>
<reference evidence="2 4" key="2">
    <citation type="journal article" date="2014" name="BMC Genomics">
        <title>An improved genome release (version Mt4.0) for the model legume Medicago truncatula.</title>
        <authorList>
            <person name="Tang H."/>
            <person name="Krishnakumar V."/>
            <person name="Bidwell S."/>
            <person name="Rosen B."/>
            <person name="Chan A."/>
            <person name="Zhou S."/>
            <person name="Gentzbittel L."/>
            <person name="Childs K.L."/>
            <person name="Yandell M."/>
            <person name="Gundlach H."/>
            <person name="Mayer K.F."/>
            <person name="Schwartz D.C."/>
            <person name="Town C.D."/>
        </authorList>
    </citation>
    <scope>GENOME REANNOTATION</scope>
    <source>
        <strain evidence="3 4">cv. Jemalong A17</strain>
    </source>
</reference>